<comment type="caution">
    <text evidence="8">The sequence shown here is derived from an EMBL/GenBank/DDBJ whole genome shotgun (WGS) entry which is preliminary data.</text>
</comment>
<sequence>VFRCAEDQATYTMSSLVLSEFAITILATPLSNVAVGYATHILSGAMKKQAPFVLPDFEIADFAVDIMYFQGLLWTVMLLSPGMAFITPLILFGHFYWLKFTLYRLTSRPFVAETTALSVTLQRCLCLSALLNAAVAVLVLITTVPHETGCGPFDAYQPPGMMLMEINFWGRDTLATIGTWIASNWGLLLVLVTAVTGLLAMRVGISVRTNRNVLEQMSHNSHRHVDALHKEMWRLSRQGELYKKRLEWLEQGRD</sequence>
<proteinExistence type="inferred from homology"/>
<keyword evidence="4 6" id="KW-1133">Transmembrane helix</keyword>
<evidence type="ECO:0000256" key="4">
    <source>
        <dbReference type="ARBA" id="ARBA00022989"/>
    </source>
</evidence>
<feature type="domain" description="TMC" evidence="7">
    <location>
        <begin position="4"/>
        <end position="106"/>
    </location>
</feature>
<protein>
    <recommendedName>
        <fullName evidence="7">TMC domain-containing protein</fullName>
    </recommendedName>
</protein>
<evidence type="ECO:0000256" key="1">
    <source>
        <dbReference type="ARBA" id="ARBA00004141"/>
    </source>
</evidence>
<feature type="transmembrane region" description="Helical" evidence="6">
    <location>
        <begin position="124"/>
        <end position="144"/>
    </location>
</feature>
<comment type="subcellular location">
    <subcellularLocation>
        <location evidence="1">Membrane</location>
        <topology evidence="1">Multi-pass membrane protein</topology>
    </subcellularLocation>
</comment>
<name>A0A813LE54_POLGL</name>
<comment type="similarity">
    <text evidence="2">Belongs to the TMC family.</text>
</comment>
<keyword evidence="3 6" id="KW-0812">Transmembrane</keyword>
<feature type="non-terminal residue" evidence="8">
    <location>
        <position position="254"/>
    </location>
</feature>
<dbReference type="Pfam" id="PF07810">
    <property type="entry name" value="TMC"/>
    <property type="match status" value="1"/>
</dbReference>
<reference evidence="8" key="1">
    <citation type="submission" date="2021-02" db="EMBL/GenBank/DDBJ databases">
        <authorList>
            <person name="Dougan E. K."/>
            <person name="Rhodes N."/>
            <person name="Thang M."/>
            <person name="Chan C."/>
        </authorList>
    </citation>
    <scope>NUCLEOTIDE SEQUENCE</scope>
</reference>
<organism evidence="8 9">
    <name type="scientific">Polarella glacialis</name>
    <name type="common">Dinoflagellate</name>
    <dbReference type="NCBI Taxonomy" id="89957"/>
    <lineage>
        <taxon>Eukaryota</taxon>
        <taxon>Sar</taxon>
        <taxon>Alveolata</taxon>
        <taxon>Dinophyceae</taxon>
        <taxon>Suessiales</taxon>
        <taxon>Suessiaceae</taxon>
        <taxon>Polarella</taxon>
    </lineage>
</organism>
<dbReference type="PANTHER" id="PTHR23302:SF24">
    <property type="entry name" value="TMC DOMAIN-CONTAINING PROTEIN"/>
    <property type="match status" value="1"/>
</dbReference>
<dbReference type="AlphaFoldDB" id="A0A813LE54"/>
<feature type="transmembrane region" description="Helical" evidence="6">
    <location>
        <begin position="177"/>
        <end position="201"/>
    </location>
</feature>
<evidence type="ECO:0000313" key="8">
    <source>
        <dbReference type="EMBL" id="CAE8721254.1"/>
    </source>
</evidence>
<accession>A0A813LE54</accession>
<dbReference type="InterPro" id="IPR012496">
    <property type="entry name" value="TMC_dom"/>
</dbReference>
<feature type="transmembrane region" description="Helical" evidence="6">
    <location>
        <begin position="72"/>
        <end position="98"/>
    </location>
</feature>
<dbReference type="InterPro" id="IPR038900">
    <property type="entry name" value="TMC"/>
</dbReference>
<dbReference type="PANTHER" id="PTHR23302">
    <property type="entry name" value="TRANSMEMBRANE CHANNEL-RELATED"/>
    <property type="match status" value="1"/>
</dbReference>
<dbReference type="Proteomes" id="UP000626109">
    <property type="component" value="Unassembled WGS sequence"/>
</dbReference>
<evidence type="ECO:0000313" key="9">
    <source>
        <dbReference type="Proteomes" id="UP000626109"/>
    </source>
</evidence>
<dbReference type="GO" id="GO:0005886">
    <property type="term" value="C:plasma membrane"/>
    <property type="evidence" value="ECO:0007669"/>
    <property type="project" value="InterPro"/>
</dbReference>
<evidence type="ECO:0000259" key="7">
    <source>
        <dbReference type="Pfam" id="PF07810"/>
    </source>
</evidence>
<gene>
    <name evidence="8" type="ORF">PGLA2088_LOCUS41830</name>
</gene>
<evidence type="ECO:0000256" key="3">
    <source>
        <dbReference type="ARBA" id="ARBA00022692"/>
    </source>
</evidence>
<keyword evidence="5 6" id="KW-0472">Membrane</keyword>
<evidence type="ECO:0000256" key="6">
    <source>
        <dbReference type="SAM" id="Phobius"/>
    </source>
</evidence>
<dbReference type="EMBL" id="CAJNNW010034003">
    <property type="protein sequence ID" value="CAE8721254.1"/>
    <property type="molecule type" value="Genomic_DNA"/>
</dbReference>
<evidence type="ECO:0000256" key="5">
    <source>
        <dbReference type="ARBA" id="ARBA00023136"/>
    </source>
</evidence>
<evidence type="ECO:0000256" key="2">
    <source>
        <dbReference type="ARBA" id="ARBA00006510"/>
    </source>
</evidence>